<keyword evidence="4 7" id="KW-1133">Transmembrane helix</keyword>
<feature type="transmembrane region" description="Helical" evidence="7">
    <location>
        <begin position="307"/>
        <end position="325"/>
    </location>
</feature>
<dbReference type="STRING" id="29466.GCA_002005185_01146"/>
<dbReference type="Pfam" id="PF12821">
    <property type="entry name" value="ThrE_2"/>
    <property type="match status" value="1"/>
</dbReference>
<feature type="transmembrane region" description="Helical" evidence="7">
    <location>
        <begin position="280"/>
        <end position="300"/>
    </location>
</feature>
<evidence type="ECO:0000256" key="7">
    <source>
        <dbReference type="SAM" id="Phobius"/>
    </source>
</evidence>
<feature type="transmembrane region" description="Helical" evidence="7">
    <location>
        <begin position="361"/>
        <end position="381"/>
    </location>
</feature>
<evidence type="ECO:0000313" key="12">
    <source>
        <dbReference type="Proteomes" id="UP000778864"/>
    </source>
</evidence>
<dbReference type="Proteomes" id="UP000778864">
    <property type="component" value="Unassembled WGS sequence"/>
</dbReference>
<evidence type="ECO:0000256" key="4">
    <source>
        <dbReference type="ARBA" id="ARBA00022989"/>
    </source>
</evidence>
<feature type="domain" description="Threonine/serine exporter-like N-terminal" evidence="8">
    <location>
        <begin position="25"/>
        <end position="266"/>
    </location>
</feature>
<feature type="transmembrane region" description="Helical" evidence="7">
    <location>
        <begin position="210"/>
        <end position="235"/>
    </location>
</feature>
<dbReference type="EMBL" id="JAGZMU010000004">
    <property type="protein sequence ID" value="MBS4893684.1"/>
    <property type="molecule type" value="Genomic_DNA"/>
</dbReference>
<dbReference type="EMBL" id="CP133463">
    <property type="protein sequence ID" value="WMS19152.1"/>
    <property type="molecule type" value="Genomic_DNA"/>
</dbReference>
<evidence type="ECO:0000313" key="11">
    <source>
        <dbReference type="EMBL" id="WMS19152.1"/>
    </source>
</evidence>
<dbReference type="InterPro" id="IPR024528">
    <property type="entry name" value="ThrE_2"/>
</dbReference>
<dbReference type="GO" id="GO:0015744">
    <property type="term" value="P:succinate transport"/>
    <property type="evidence" value="ECO:0007669"/>
    <property type="project" value="TreeGrafter"/>
</dbReference>
<evidence type="ECO:0000256" key="3">
    <source>
        <dbReference type="ARBA" id="ARBA00022692"/>
    </source>
</evidence>
<evidence type="ECO:0000313" key="10">
    <source>
        <dbReference type="EMBL" id="MBS4893684.1"/>
    </source>
</evidence>
<protein>
    <submittedName>
        <fullName evidence="10">Threonine/serine exporter family protein</fullName>
    </submittedName>
</protein>
<dbReference type="Pfam" id="PF06738">
    <property type="entry name" value="ThrE"/>
    <property type="match status" value="1"/>
</dbReference>
<organism evidence="10 12">
    <name type="scientific">Veillonella parvula</name>
    <name type="common">Staphylococcus parvulus</name>
    <dbReference type="NCBI Taxonomy" id="29466"/>
    <lineage>
        <taxon>Bacteria</taxon>
        <taxon>Bacillati</taxon>
        <taxon>Bacillota</taxon>
        <taxon>Negativicutes</taxon>
        <taxon>Veillonellales</taxon>
        <taxon>Veillonellaceae</taxon>
        <taxon>Veillonella</taxon>
    </lineage>
</organism>
<keyword evidence="5 7" id="KW-0472">Membrane</keyword>
<sequence length="447" mass="49176">MKQFTLEEKNQVLENPFIHIHRKLDVLLNIGKLLMECGANTNRIIEEMLKAATFMGIPHDYLNIHISYTTIMVNLLHKERSITVFRKTPVHIPNMAMINAVSKLTWRAFERHYSLTTYERLIAKLDTTIPTYPNWIKGLACALGSAGLAYLYSGDIIAFIVTIICSSIGYFTRTLSGRLGLNEYVGIALGGFGAMISAYAFYSHVNNESLLYVLVCCTLFMIPGVPLINCVIDIINNHILSGMTRAIRTLLIVGSMTLGMAMALYFSPAPAFNFVDIKPHVISIEQVIGSFTAAAAFAVLFNAPVRLLVSIGIGGVLCVCIRNILSVELGFSTPGATFIGAAIMSIIFVKVSTWLKTSSTIIIVPSAIALMPGILYYRFLFDMLHINALNDASLILMIQNGVTGTFTTIAIAIGVAIPNVLAQKYLQKLKEQRMTELLATRHINDGQ</sequence>
<dbReference type="GO" id="GO:0005886">
    <property type="term" value="C:plasma membrane"/>
    <property type="evidence" value="ECO:0007669"/>
    <property type="project" value="UniProtKB-SubCell"/>
</dbReference>
<keyword evidence="3 7" id="KW-0812">Transmembrane</keyword>
<reference evidence="11" key="2">
    <citation type="submission" date="2023-08" db="EMBL/GenBank/DDBJ databases">
        <title>Veillonella_parvula_DSM 2007_complete_genome_hifiasm_Zymo_Research_D6332.</title>
        <authorList>
            <person name="Damerum A."/>
        </authorList>
    </citation>
    <scope>NUCLEOTIDE SEQUENCE</scope>
    <source>
        <strain evidence="11">DSM 2007</strain>
    </source>
</reference>
<dbReference type="AlphaFoldDB" id="A0A100YMW0"/>
<accession>A0A100YMW0</accession>
<evidence type="ECO:0000259" key="8">
    <source>
        <dbReference type="Pfam" id="PF06738"/>
    </source>
</evidence>
<feature type="transmembrane region" description="Helical" evidence="7">
    <location>
        <begin position="184"/>
        <end position="204"/>
    </location>
</feature>
<comment type="similarity">
    <text evidence="6">Belongs to the ThrE exporter (TC 2.A.79) family.</text>
</comment>
<feature type="domain" description="Threonine/Serine exporter ThrE" evidence="9">
    <location>
        <begin position="286"/>
        <end position="420"/>
    </location>
</feature>
<evidence type="ECO:0000256" key="6">
    <source>
        <dbReference type="ARBA" id="ARBA00034125"/>
    </source>
</evidence>
<dbReference type="PANTHER" id="PTHR34390:SF2">
    <property type="entry name" value="SUCCINATE TRANSPORTER SUBUNIT YJJP-RELATED"/>
    <property type="match status" value="1"/>
</dbReference>
<feature type="transmembrane region" description="Helical" evidence="7">
    <location>
        <begin position="331"/>
        <end position="349"/>
    </location>
</feature>
<name>A0A100YMW0_VEIPA</name>
<dbReference type="RefSeq" id="WP_004695419.1">
    <property type="nucleotide sequence ID" value="NZ_AP031417.1"/>
</dbReference>
<dbReference type="PANTHER" id="PTHR34390">
    <property type="entry name" value="UPF0442 PROTEIN YJJB-RELATED"/>
    <property type="match status" value="1"/>
</dbReference>
<evidence type="ECO:0000259" key="9">
    <source>
        <dbReference type="Pfam" id="PF12821"/>
    </source>
</evidence>
<dbReference type="InterPro" id="IPR010619">
    <property type="entry name" value="ThrE-like_N"/>
</dbReference>
<dbReference type="InterPro" id="IPR050539">
    <property type="entry name" value="ThrE_Dicarb/AminoAcid_Exp"/>
</dbReference>
<comment type="subcellular location">
    <subcellularLocation>
        <location evidence="1">Cell membrane</location>
        <topology evidence="1">Multi-pass membrane protein</topology>
    </subcellularLocation>
</comment>
<keyword evidence="2" id="KW-1003">Cell membrane</keyword>
<feature type="transmembrane region" description="Helical" evidence="7">
    <location>
        <begin position="149"/>
        <end position="172"/>
    </location>
</feature>
<reference evidence="10" key="1">
    <citation type="submission" date="2021-02" db="EMBL/GenBank/DDBJ databases">
        <title>Infant gut strain persistence is associated with maternal origin, phylogeny, and functional potential including surface adhesion and iron acquisition.</title>
        <authorList>
            <person name="Lou Y.C."/>
        </authorList>
    </citation>
    <scope>NUCLEOTIDE SEQUENCE</scope>
    <source>
        <strain evidence="10">L3_108_031G1_dasL3_108_031G1_concoct_20</strain>
    </source>
</reference>
<proteinExistence type="inferred from homology"/>
<evidence type="ECO:0000256" key="2">
    <source>
        <dbReference type="ARBA" id="ARBA00022475"/>
    </source>
</evidence>
<feature type="transmembrane region" description="Helical" evidence="7">
    <location>
        <begin position="247"/>
        <end position="268"/>
    </location>
</feature>
<feature type="transmembrane region" description="Helical" evidence="7">
    <location>
        <begin position="401"/>
        <end position="422"/>
    </location>
</feature>
<evidence type="ECO:0000256" key="1">
    <source>
        <dbReference type="ARBA" id="ARBA00004651"/>
    </source>
</evidence>
<evidence type="ECO:0000256" key="5">
    <source>
        <dbReference type="ARBA" id="ARBA00023136"/>
    </source>
</evidence>
<gene>
    <name evidence="10" type="ORF">KHZ90_07910</name>
    <name evidence="11" type="ORF">RDV51_06775</name>
</gene>
<dbReference type="Proteomes" id="UP001228955">
    <property type="component" value="Chromosome"/>
</dbReference>
<dbReference type="GO" id="GO:0022857">
    <property type="term" value="F:transmembrane transporter activity"/>
    <property type="evidence" value="ECO:0007669"/>
    <property type="project" value="InterPro"/>
</dbReference>